<gene>
    <name evidence="6" type="ORF">FPOA_09046</name>
</gene>
<evidence type="ECO:0000256" key="1">
    <source>
        <dbReference type="ARBA" id="ARBA00022679"/>
    </source>
</evidence>
<evidence type="ECO:0000313" key="6">
    <source>
        <dbReference type="EMBL" id="OBS22714.1"/>
    </source>
</evidence>
<keyword evidence="3" id="KW-0418">Kinase</keyword>
<dbReference type="Proteomes" id="UP000091967">
    <property type="component" value="Unassembled WGS sequence"/>
</dbReference>
<dbReference type="InterPro" id="IPR000719">
    <property type="entry name" value="Prot_kinase_dom"/>
</dbReference>
<reference evidence="6 7" key="1">
    <citation type="submission" date="2016-06" db="EMBL/GenBank/DDBJ databases">
        <title>Living apart together: crosstalk between the core and supernumerary genomes in a fungal plant pathogen.</title>
        <authorList>
            <person name="Vanheule A."/>
            <person name="Audenaert K."/>
            <person name="Warris S."/>
            <person name="Van De Geest H."/>
            <person name="Schijlen E."/>
            <person name="Hofte M."/>
            <person name="De Saeger S."/>
            <person name="Haesaert G."/>
            <person name="Waalwijk C."/>
            <person name="Van Der Lee T."/>
        </authorList>
    </citation>
    <scope>NUCLEOTIDE SEQUENCE [LARGE SCALE GENOMIC DNA]</scope>
    <source>
        <strain evidence="6 7">2516</strain>
    </source>
</reference>
<dbReference type="STRING" id="36050.A0A1B8AQU0"/>
<feature type="domain" description="Protein kinase" evidence="5">
    <location>
        <begin position="324"/>
        <end position="586"/>
    </location>
</feature>
<dbReference type="SMART" id="SM00220">
    <property type="entry name" value="S_TKc"/>
    <property type="match status" value="1"/>
</dbReference>
<dbReference type="SUPFAM" id="SSF56112">
    <property type="entry name" value="Protein kinase-like (PK-like)"/>
    <property type="match status" value="1"/>
</dbReference>
<comment type="caution">
    <text evidence="6">The sequence shown here is derived from an EMBL/GenBank/DDBJ whole genome shotgun (WGS) entry which is preliminary data.</text>
</comment>
<dbReference type="PANTHER" id="PTHR43289:SF33">
    <property type="entry name" value="SERINE_THREONINE KINASE 31"/>
    <property type="match status" value="1"/>
</dbReference>
<dbReference type="Pfam" id="PF00069">
    <property type="entry name" value="Pkinase"/>
    <property type="match status" value="1"/>
</dbReference>
<keyword evidence="7" id="KW-1185">Reference proteome</keyword>
<dbReference type="AlphaFoldDB" id="A0A1B8AQU0"/>
<keyword evidence="4" id="KW-0067">ATP-binding</keyword>
<dbReference type="GO" id="GO:0005524">
    <property type="term" value="F:ATP binding"/>
    <property type="evidence" value="ECO:0007669"/>
    <property type="project" value="UniProtKB-KW"/>
</dbReference>
<dbReference type="PROSITE" id="PS50011">
    <property type="entry name" value="PROTEIN_KINASE_DOM"/>
    <property type="match status" value="1"/>
</dbReference>
<accession>A0A1B8AQU0</accession>
<dbReference type="InterPro" id="IPR011009">
    <property type="entry name" value="Kinase-like_dom_sf"/>
</dbReference>
<evidence type="ECO:0000259" key="5">
    <source>
        <dbReference type="PROSITE" id="PS50011"/>
    </source>
</evidence>
<sequence length="634" mass="72694">MWEILKNKLSSRTAPSTALKSYSCHSRLRQLLDANSDLPSLVSQLQVPELPQDYIQISSDDDENWEAVWNFSQFIKHNHPRLCGLRITEDDLEELQQMFSRISPPGDEEEIGDTVEAESHEDREIGDPSSIHEYPAFEIHFMARTLASYCRQSQVYFPQELSQMPRNSVVSWQPTKACSWDHHLFTEEEALKFCVEAQFEFPGHRGEDGIIFEAKELSESEFCKARQDLQVAWNDCGFTFDPVTKRTYLLQTRPGIKFRKLRDQFSLDAARKYFRSVIDHQRLNRPNTFDSVLSDMQLQDSKVQAYVGLVDLVPYNEISLTGETDDTGHSGAIQFGSWYVPQGARLDRPDSEVIPIALKLIWRPGNPNPELAKRELISSIVTFTDAPIASIRLDGLTINPESREIFLVFERARSVPLFLEESLVNTGKDWDLISELLRDASGSLEVIHERKHLHRDIHIGNVLIRSVPCPNDPSETSFNELVIIDLGQGQDMSNSAWTTSNYYGNRDYWAPEVMPGRRYSEKSDVFAIGYLMTEILRIRCKKANDNKVPQVLWNLIATCLQKDPDQRPRAREFAAQAEKLRDDVFVVPGSRGVTMRGKAVFNGPFVDFPRVFDEWKQSIDENDEDELGDLIPHF</sequence>
<keyword evidence="2" id="KW-0547">Nucleotide-binding</keyword>
<keyword evidence="1" id="KW-0808">Transferase</keyword>
<name>A0A1B8AQU0_FUSPO</name>
<dbReference type="GO" id="GO:0004674">
    <property type="term" value="F:protein serine/threonine kinase activity"/>
    <property type="evidence" value="ECO:0007669"/>
    <property type="project" value="TreeGrafter"/>
</dbReference>
<evidence type="ECO:0000256" key="2">
    <source>
        <dbReference type="ARBA" id="ARBA00022741"/>
    </source>
</evidence>
<dbReference type="PANTHER" id="PTHR43289">
    <property type="entry name" value="MITOGEN-ACTIVATED PROTEIN KINASE KINASE KINASE 20-RELATED"/>
    <property type="match status" value="1"/>
</dbReference>
<proteinExistence type="predicted"/>
<organism evidence="6 7">
    <name type="scientific">Fusarium poae</name>
    <dbReference type="NCBI Taxonomy" id="36050"/>
    <lineage>
        <taxon>Eukaryota</taxon>
        <taxon>Fungi</taxon>
        <taxon>Dikarya</taxon>
        <taxon>Ascomycota</taxon>
        <taxon>Pezizomycotina</taxon>
        <taxon>Sordariomycetes</taxon>
        <taxon>Hypocreomycetidae</taxon>
        <taxon>Hypocreales</taxon>
        <taxon>Nectriaceae</taxon>
        <taxon>Fusarium</taxon>
    </lineage>
</organism>
<evidence type="ECO:0000256" key="4">
    <source>
        <dbReference type="ARBA" id="ARBA00022840"/>
    </source>
</evidence>
<evidence type="ECO:0000313" key="7">
    <source>
        <dbReference type="Proteomes" id="UP000091967"/>
    </source>
</evidence>
<dbReference type="Gene3D" id="1.10.510.10">
    <property type="entry name" value="Transferase(Phosphotransferase) domain 1"/>
    <property type="match status" value="1"/>
</dbReference>
<protein>
    <recommendedName>
        <fullName evidence="5">Protein kinase domain-containing protein</fullName>
    </recommendedName>
</protein>
<dbReference type="EMBL" id="LYXU01000003">
    <property type="protein sequence ID" value="OBS22714.1"/>
    <property type="molecule type" value="Genomic_DNA"/>
</dbReference>
<evidence type="ECO:0000256" key="3">
    <source>
        <dbReference type="ARBA" id="ARBA00022777"/>
    </source>
</evidence>